<evidence type="ECO:0000313" key="1">
    <source>
        <dbReference type="EMBL" id="RJX36995.1"/>
    </source>
</evidence>
<proteinExistence type="predicted"/>
<gene>
    <name evidence="1" type="ORF">D3P09_25835</name>
</gene>
<accession>A0A3A6PAG6</accession>
<dbReference type="AlphaFoldDB" id="A0A3A6PAG6"/>
<evidence type="ECO:0000313" key="2">
    <source>
        <dbReference type="Proteomes" id="UP000267798"/>
    </source>
</evidence>
<comment type="caution">
    <text evidence="1">The sequence shown here is derived from an EMBL/GenBank/DDBJ whole genome shotgun (WGS) entry which is preliminary data.</text>
</comment>
<dbReference type="OrthoDB" id="2381664at2"/>
<protein>
    <submittedName>
        <fullName evidence="1">Uncharacterized protein</fullName>
    </submittedName>
</protein>
<organism evidence="1 2">
    <name type="scientific">Paenibacillus pinisoli</name>
    <dbReference type="NCBI Taxonomy" id="1276110"/>
    <lineage>
        <taxon>Bacteria</taxon>
        <taxon>Bacillati</taxon>
        <taxon>Bacillota</taxon>
        <taxon>Bacilli</taxon>
        <taxon>Bacillales</taxon>
        <taxon>Paenibacillaceae</taxon>
        <taxon>Paenibacillus</taxon>
    </lineage>
</organism>
<dbReference type="RefSeq" id="WP_120114387.1">
    <property type="nucleotide sequence ID" value="NZ_QXQB01000008.1"/>
</dbReference>
<sequence length="164" mass="16692">MKVLKVTGAAVLIAAGVGVGMIMAKPLEANSAVTPGTIEDPVVTKSYVDEQIAKLNGGGNPGNNNGNSGEAGASVKLEVVEVPVGKTLMASAGAEVVVRVGKAVAYSSDTNGISDLTGGVDIKSGKDVPTNHLIWFPRDGRGIKGHPDETNVLTVLVKGNYTIK</sequence>
<dbReference type="EMBL" id="QXQB01000008">
    <property type="protein sequence ID" value="RJX36995.1"/>
    <property type="molecule type" value="Genomic_DNA"/>
</dbReference>
<name>A0A3A6PAG6_9BACL</name>
<reference evidence="1 2" key="1">
    <citation type="submission" date="2018-09" db="EMBL/GenBank/DDBJ databases">
        <title>Paenibacillus aracenensis nov. sp. isolated from a cave in southern Spain.</title>
        <authorList>
            <person name="Jurado V."/>
            <person name="Gutierrez-Patricio S."/>
            <person name="Gonzalez-Pimentel J.L."/>
            <person name="Miller A.Z."/>
            <person name="Laiz L."/>
            <person name="Saiz-Jimenez C."/>
        </authorList>
    </citation>
    <scope>NUCLEOTIDE SEQUENCE [LARGE SCALE GENOMIC DNA]</scope>
    <source>
        <strain evidence="1 2">JCM 19203</strain>
    </source>
</reference>
<keyword evidence="2" id="KW-1185">Reference proteome</keyword>
<dbReference type="Proteomes" id="UP000267798">
    <property type="component" value="Unassembled WGS sequence"/>
</dbReference>